<organism evidence="2">
    <name type="scientific">marine metagenome</name>
    <dbReference type="NCBI Taxonomy" id="408172"/>
    <lineage>
        <taxon>unclassified sequences</taxon>
        <taxon>metagenomes</taxon>
        <taxon>ecological metagenomes</taxon>
    </lineage>
</organism>
<feature type="non-terminal residue" evidence="2">
    <location>
        <position position="288"/>
    </location>
</feature>
<sequence length="288" mass="33476">MFLFFSLVGFFGTFFLLNKSFNKNIYISLIAASLFLFNGFINYRAVIGHVTFLSYVFISFYCYFLIHAFENREDKLKSIFYILISSLIFANFIHSGSGPILQIIILSIFFILSIYIYLNEKFSIINYLVVSFTIGLFIASSKINAALSFLSNFPRENVPIVFEGYYEFFTNLFKSLFFYPDINKFNFEIINSVTESLDVHEIEFGITILPLIIFVIFLANIKKITFNKLNSKKFVALLFMFLITIVVISMNVSGNELGNFFHKLPVVKSTWNYFRLFLVYILPIIIIS</sequence>
<feature type="transmembrane region" description="Helical" evidence="1">
    <location>
        <begin position="202"/>
        <end position="221"/>
    </location>
</feature>
<keyword evidence="1" id="KW-1133">Transmembrane helix</keyword>
<feature type="transmembrane region" description="Helical" evidence="1">
    <location>
        <begin position="233"/>
        <end position="250"/>
    </location>
</feature>
<protein>
    <recommendedName>
        <fullName evidence="3">Glycosyltransferase RgtA/B/C/D-like domain-containing protein</fullName>
    </recommendedName>
</protein>
<feature type="transmembrane region" description="Helical" evidence="1">
    <location>
        <begin position="270"/>
        <end position="287"/>
    </location>
</feature>
<accession>A0A382R2D4</accession>
<reference evidence="2" key="1">
    <citation type="submission" date="2018-05" db="EMBL/GenBank/DDBJ databases">
        <authorList>
            <person name="Lanie J.A."/>
            <person name="Ng W.-L."/>
            <person name="Kazmierczak K.M."/>
            <person name="Andrzejewski T.M."/>
            <person name="Davidsen T.M."/>
            <person name="Wayne K.J."/>
            <person name="Tettelin H."/>
            <person name="Glass J.I."/>
            <person name="Rusch D."/>
            <person name="Podicherti R."/>
            <person name="Tsui H.-C.T."/>
            <person name="Winkler M.E."/>
        </authorList>
    </citation>
    <scope>NUCLEOTIDE SEQUENCE</scope>
</reference>
<feature type="transmembrane region" description="Helical" evidence="1">
    <location>
        <begin position="46"/>
        <end position="66"/>
    </location>
</feature>
<name>A0A382R2D4_9ZZZZ</name>
<proteinExistence type="predicted"/>
<gene>
    <name evidence="2" type="ORF">METZ01_LOCUS344737</name>
</gene>
<feature type="transmembrane region" description="Helical" evidence="1">
    <location>
        <begin position="78"/>
        <end position="94"/>
    </location>
</feature>
<feature type="transmembrane region" description="Helical" evidence="1">
    <location>
        <begin position="100"/>
        <end position="118"/>
    </location>
</feature>
<dbReference type="AlphaFoldDB" id="A0A382R2D4"/>
<evidence type="ECO:0000313" key="2">
    <source>
        <dbReference type="EMBL" id="SVC91883.1"/>
    </source>
</evidence>
<keyword evidence="1" id="KW-0812">Transmembrane</keyword>
<dbReference type="EMBL" id="UINC01118628">
    <property type="protein sequence ID" value="SVC91883.1"/>
    <property type="molecule type" value="Genomic_DNA"/>
</dbReference>
<keyword evidence="1" id="KW-0472">Membrane</keyword>
<evidence type="ECO:0000256" key="1">
    <source>
        <dbReference type="SAM" id="Phobius"/>
    </source>
</evidence>
<feature type="transmembrane region" description="Helical" evidence="1">
    <location>
        <begin position="125"/>
        <end position="147"/>
    </location>
</feature>
<evidence type="ECO:0008006" key="3">
    <source>
        <dbReference type="Google" id="ProtNLM"/>
    </source>
</evidence>